<dbReference type="InParanoid" id="A0A7N2MQF0"/>
<dbReference type="Pfam" id="PF24930">
    <property type="entry name" value="DUF7750"/>
    <property type="match status" value="1"/>
</dbReference>
<dbReference type="Proteomes" id="UP000594261">
    <property type="component" value="Chromosome 10"/>
</dbReference>
<proteinExistence type="predicted"/>
<sequence>MKMEEVIFHFGPQFHESPIWREPKGKEAVHEQVVQFYKKLYWGPNADGLEFASIDENERQFLEGKFAKEEWLTAVELGLLKGRHPLLKDVDFTINPSKGLALVESRSSDKNDEVDKLSDLTQPNALNGYSVDPIKGMLEDSDTVASFCLSSRRDSQENLEAEDAGLQEMENGALQQISSVDSELVKEEEVSSVDGERGRGLQTAQVVMNMLDITMPGTLTEEKNRRWRISTGSLVTGGLDCCGSKRDTCESLTRCCARRCS</sequence>
<reference evidence="2" key="2">
    <citation type="submission" date="2021-01" db="UniProtKB">
        <authorList>
            <consortium name="EnsemblPlants"/>
        </authorList>
    </citation>
    <scope>IDENTIFICATION</scope>
</reference>
<accession>A0A7N2MQF0</accession>
<name>A0A7N2MQF0_QUELO</name>
<dbReference type="EnsemblPlants" id="QL10p017873:mrna">
    <property type="protein sequence ID" value="QL10p017873:mrna"/>
    <property type="gene ID" value="QL10p017873"/>
</dbReference>
<evidence type="ECO:0000313" key="3">
    <source>
        <dbReference type="Proteomes" id="UP000594261"/>
    </source>
</evidence>
<evidence type="ECO:0000259" key="1">
    <source>
        <dbReference type="Pfam" id="PF24930"/>
    </source>
</evidence>
<dbReference type="EMBL" id="LRBV02000010">
    <property type="status" value="NOT_ANNOTATED_CDS"/>
    <property type="molecule type" value="Genomic_DNA"/>
</dbReference>
<dbReference type="Gramene" id="QL10p017873:mrna">
    <property type="protein sequence ID" value="QL10p017873:mrna"/>
    <property type="gene ID" value="QL10p017873"/>
</dbReference>
<reference evidence="2 3" key="1">
    <citation type="journal article" date="2016" name="G3 (Bethesda)">
        <title>First Draft Assembly and Annotation of the Genome of a California Endemic Oak Quercus lobata Nee (Fagaceae).</title>
        <authorList>
            <person name="Sork V.L."/>
            <person name="Fitz-Gibbon S.T."/>
            <person name="Puiu D."/>
            <person name="Crepeau M."/>
            <person name="Gugger P.F."/>
            <person name="Sherman R."/>
            <person name="Stevens K."/>
            <person name="Langley C.H."/>
            <person name="Pellegrini M."/>
            <person name="Salzberg S.L."/>
        </authorList>
    </citation>
    <scope>NUCLEOTIDE SEQUENCE [LARGE SCALE GENOMIC DNA]</scope>
    <source>
        <strain evidence="2 3">cv. SW786</strain>
    </source>
</reference>
<organism evidence="2 3">
    <name type="scientific">Quercus lobata</name>
    <name type="common">Valley oak</name>
    <dbReference type="NCBI Taxonomy" id="97700"/>
    <lineage>
        <taxon>Eukaryota</taxon>
        <taxon>Viridiplantae</taxon>
        <taxon>Streptophyta</taxon>
        <taxon>Embryophyta</taxon>
        <taxon>Tracheophyta</taxon>
        <taxon>Spermatophyta</taxon>
        <taxon>Magnoliopsida</taxon>
        <taxon>eudicotyledons</taxon>
        <taxon>Gunneridae</taxon>
        <taxon>Pentapetalae</taxon>
        <taxon>rosids</taxon>
        <taxon>fabids</taxon>
        <taxon>Fagales</taxon>
        <taxon>Fagaceae</taxon>
        <taxon>Quercus</taxon>
    </lineage>
</organism>
<keyword evidence="3" id="KW-1185">Reference proteome</keyword>
<feature type="domain" description="DUF7750" evidence="1">
    <location>
        <begin position="201"/>
        <end position="225"/>
    </location>
</feature>
<protein>
    <recommendedName>
        <fullName evidence="1">DUF7750 domain-containing protein</fullName>
    </recommendedName>
</protein>
<evidence type="ECO:0000313" key="2">
    <source>
        <dbReference type="EnsemblPlants" id="QL10p017873:mrna"/>
    </source>
</evidence>
<dbReference type="AlphaFoldDB" id="A0A7N2MQF0"/>
<dbReference type="InterPro" id="IPR056652">
    <property type="entry name" value="DUF7750"/>
</dbReference>